<comment type="caution">
    <text evidence="1">The sequence shown here is derived from an EMBL/GenBank/DDBJ whole genome shotgun (WGS) entry which is preliminary data.</text>
</comment>
<dbReference type="Proteomes" id="UP000191056">
    <property type="component" value="Unassembled WGS sequence"/>
</dbReference>
<protein>
    <recommendedName>
        <fullName evidence="3">BIG2 domain-containing protein</fullName>
    </recommendedName>
</protein>
<keyword evidence="2" id="KW-1185">Reference proteome</keyword>
<reference evidence="1 2" key="1">
    <citation type="submission" date="2017-03" db="EMBL/GenBank/DDBJ databases">
        <title>Genome sequence of Clostridium chromiireducens DSM 23318.</title>
        <authorList>
            <person name="Poehlein A."/>
            <person name="Daniel R."/>
        </authorList>
    </citation>
    <scope>NUCLEOTIDE SEQUENCE [LARGE SCALE GENOMIC DNA]</scope>
    <source>
        <strain evidence="1 2">DSM 23318</strain>
    </source>
</reference>
<dbReference type="RefSeq" id="WP_079439062.1">
    <property type="nucleotide sequence ID" value="NZ_MZGT01000016.1"/>
</dbReference>
<evidence type="ECO:0008006" key="3">
    <source>
        <dbReference type="Google" id="ProtNLM"/>
    </source>
</evidence>
<accession>A0A1V4IV67</accession>
<name>A0A1V4IV67_9CLOT</name>
<proteinExistence type="predicted"/>
<organism evidence="1 2">
    <name type="scientific">Clostridium chromiireducens</name>
    <dbReference type="NCBI Taxonomy" id="225345"/>
    <lineage>
        <taxon>Bacteria</taxon>
        <taxon>Bacillati</taxon>
        <taxon>Bacillota</taxon>
        <taxon>Clostridia</taxon>
        <taxon>Eubacteriales</taxon>
        <taxon>Clostridiaceae</taxon>
        <taxon>Clostridium</taxon>
    </lineage>
</organism>
<evidence type="ECO:0000313" key="1">
    <source>
        <dbReference type="EMBL" id="OPJ63674.1"/>
    </source>
</evidence>
<gene>
    <name evidence="1" type="ORF">CLCHR_14890</name>
</gene>
<evidence type="ECO:0000313" key="2">
    <source>
        <dbReference type="Proteomes" id="UP000191056"/>
    </source>
</evidence>
<dbReference type="EMBL" id="MZGT01000016">
    <property type="protein sequence ID" value="OPJ63674.1"/>
    <property type="molecule type" value="Genomic_DNA"/>
</dbReference>
<sequence>MDISFYSGDSRNLVISVTDENNNAINLNSATIKWVLIDNKDSAILSKEVGNGIKITNPTSGQFTISVLAQDTKNLEGNYKHMARVTTSSGESSIVLTGSINIMKSLI</sequence>
<dbReference type="STRING" id="225345.CLCHR_14890"/>
<dbReference type="AlphaFoldDB" id="A0A1V4IV67"/>